<dbReference type="PANTHER" id="PTHR12341:SF41">
    <property type="entry name" value="5'-3' EXORIBONUCLEASE 2"/>
    <property type="match status" value="1"/>
</dbReference>
<reference evidence="3" key="2">
    <citation type="submission" date="2023-05" db="EMBL/GenBank/DDBJ databases">
        <authorList>
            <person name="Schelkunov M.I."/>
        </authorList>
    </citation>
    <scope>NUCLEOTIDE SEQUENCE</scope>
    <source>
        <strain evidence="3">Hsosn_3</strain>
        <tissue evidence="3">Leaf</tissue>
    </source>
</reference>
<dbReference type="GO" id="GO:0003723">
    <property type="term" value="F:RNA binding"/>
    <property type="evidence" value="ECO:0007669"/>
    <property type="project" value="TreeGrafter"/>
</dbReference>
<reference evidence="3" key="1">
    <citation type="submission" date="2023-02" db="EMBL/GenBank/DDBJ databases">
        <title>Genome of toxic invasive species Heracleum sosnowskyi carries increased number of genes despite the absence of recent whole-genome duplications.</title>
        <authorList>
            <person name="Schelkunov M."/>
            <person name="Shtratnikova V."/>
            <person name="Makarenko M."/>
            <person name="Klepikova A."/>
            <person name="Omelchenko D."/>
            <person name="Novikova G."/>
            <person name="Obukhova E."/>
            <person name="Bogdanov V."/>
            <person name="Penin A."/>
            <person name="Logacheva M."/>
        </authorList>
    </citation>
    <scope>NUCLEOTIDE SEQUENCE</scope>
    <source>
        <strain evidence="3">Hsosn_3</strain>
        <tissue evidence="3">Leaf</tissue>
    </source>
</reference>
<keyword evidence="1" id="KW-1133">Transmembrane helix</keyword>
<feature type="domain" description="Xrn1 helical" evidence="2">
    <location>
        <begin position="83"/>
        <end position="158"/>
    </location>
</feature>
<keyword evidence="1" id="KW-0472">Membrane</keyword>
<name>A0AAD8MFF5_9APIA</name>
<dbReference type="Pfam" id="PF17846">
    <property type="entry name" value="XRN_M"/>
    <property type="match status" value="1"/>
</dbReference>
<sequence>MGVLKSWCSDVALVFIATACMVWTLISSCWLWLPRLPMRFIFQFSGRLYSLQDNKTNVFFVVKWATWPQNVKGRLKGRMWSLMRKGAINLLLAVYKKEFRALGGYLTDRSKPNMSRVEHFIQAVGSYEDKIFSKRARLHQRQAERVKRDKTQVKRGDDAEPQIKPDIDNPVYFHNVKLMGVQNICKSQKSNPRKEFDVVR</sequence>
<evidence type="ECO:0000313" key="3">
    <source>
        <dbReference type="EMBL" id="KAK1373890.1"/>
    </source>
</evidence>
<feature type="transmembrane region" description="Helical" evidence="1">
    <location>
        <begin position="12"/>
        <end position="33"/>
    </location>
</feature>
<evidence type="ECO:0000256" key="1">
    <source>
        <dbReference type="SAM" id="Phobius"/>
    </source>
</evidence>
<dbReference type="GO" id="GO:0004534">
    <property type="term" value="F:5'-3' RNA exonuclease activity"/>
    <property type="evidence" value="ECO:0007669"/>
    <property type="project" value="TreeGrafter"/>
</dbReference>
<gene>
    <name evidence="3" type="ORF">POM88_030083</name>
</gene>
<evidence type="ECO:0000313" key="4">
    <source>
        <dbReference type="Proteomes" id="UP001237642"/>
    </source>
</evidence>
<proteinExistence type="predicted"/>
<comment type="caution">
    <text evidence="3">The sequence shown here is derived from an EMBL/GenBank/DDBJ whole genome shotgun (WGS) entry which is preliminary data.</text>
</comment>
<evidence type="ECO:0000259" key="2">
    <source>
        <dbReference type="Pfam" id="PF17846"/>
    </source>
</evidence>
<dbReference type="EMBL" id="JAUIZM010000007">
    <property type="protein sequence ID" value="KAK1373890.1"/>
    <property type="molecule type" value="Genomic_DNA"/>
</dbReference>
<keyword evidence="4" id="KW-1185">Reference proteome</keyword>
<organism evidence="3 4">
    <name type="scientific">Heracleum sosnowskyi</name>
    <dbReference type="NCBI Taxonomy" id="360622"/>
    <lineage>
        <taxon>Eukaryota</taxon>
        <taxon>Viridiplantae</taxon>
        <taxon>Streptophyta</taxon>
        <taxon>Embryophyta</taxon>
        <taxon>Tracheophyta</taxon>
        <taxon>Spermatophyta</taxon>
        <taxon>Magnoliopsida</taxon>
        <taxon>eudicotyledons</taxon>
        <taxon>Gunneridae</taxon>
        <taxon>Pentapetalae</taxon>
        <taxon>asterids</taxon>
        <taxon>campanulids</taxon>
        <taxon>Apiales</taxon>
        <taxon>Apiaceae</taxon>
        <taxon>Apioideae</taxon>
        <taxon>apioid superclade</taxon>
        <taxon>Tordylieae</taxon>
        <taxon>Tordyliinae</taxon>
        <taxon>Heracleum</taxon>
    </lineage>
</organism>
<accession>A0AAD8MFF5</accession>
<dbReference type="GO" id="GO:0000956">
    <property type="term" value="P:nuclear-transcribed mRNA catabolic process"/>
    <property type="evidence" value="ECO:0007669"/>
    <property type="project" value="TreeGrafter"/>
</dbReference>
<dbReference type="InterPro" id="IPR041412">
    <property type="entry name" value="Xrn1_helical"/>
</dbReference>
<dbReference type="PROSITE" id="PS51257">
    <property type="entry name" value="PROKAR_LIPOPROTEIN"/>
    <property type="match status" value="1"/>
</dbReference>
<dbReference type="GO" id="GO:0005634">
    <property type="term" value="C:nucleus"/>
    <property type="evidence" value="ECO:0007669"/>
    <property type="project" value="TreeGrafter"/>
</dbReference>
<dbReference type="InterPro" id="IPR027073">
    <property type="entry name" value="5_3_exoribonuclease"/>
</dbReference>
<dbReference type="Proteomes" id="UP001237642">
    <property type="component" value="Unassembled WGS sequence"/>
</dbReference>
<dbReference type="PANTHER" id="PTHR12341">
    <property type="entry name" value="5'-&gt;3' EXORIBONUCLEASE"/>
    <property type="match status" value="1"/>
</dbReference>
<protein>
    <recommendedName>
        <fullName evidence="2">Xrn1 helical domain-containing protein</fullName>
    </recommendedName>
</protein>
<dbReference type="AlphaFoldDB" id="A0AAD8MFF5"/>
<keyword evidence="1" id="KW-0812">Transmembrane</keyword>